<feature type="binding site" evidence="8">
    <location>
        <position position="436"/>
    </location>
    <ligand>
        <name>Zn(2+)</name>
        <dbReference type="ChEBI" id="CHEBI:29105"/>
        <label>1</label>
    </ligand>
</feature>
<evidence type="ECO:0000313" key="11">
    <source>
        <dbReference type="EMBL" id="GGL53105.1"/>
    </source>
</evidence>
<keyword evidence="3 8" id="KW-0479">Metal-binding</keyword>
<dbReference type="RefSeq" id="WP_188894019.1">
    <property type="nucleotide sequence ID" value="NZ_BMMZ01000002.1"/>
</dbReference>
<dbReference type="GO" id="GO:0006270">
    <property type="term" value="P:DNA replication initiation"/>
    <property type="evidence" value="ECO:0007669"/>
    <property type="project" value="TreeGrafter"/>
</dbReference>
<evidence type="ECO:0000256" key="3">
    <source>
        <dbReference type="ARBA" id="ARBA00022723"/>
    </source>
</evidence>
<feature type="binding site" evidence="8">
    <location>
        <position position="397"/>
    </location>
    <ligand>
        <name>Zn(2+)</name>
        <dbReference type="ChEBI" id="CHEBI:29105"/>
        <label>2</label>
    </ligand>
</feature>
<keyword evidence="6 8" id="KW-0067">ATP-binding</keyword>
<dbReference type="EMBL" id="BMMZ01000002">
    <property type="protein sequence ID" value="GGL53105.1"/>
    <property type="molecule type" value="Genomic_DNA"/>
</dbReference>
<keyword evidence="12" id="KW-1185">Reference proteome</keyword>
<feature type="binding site" evidence="8">
    <location>
        <position position="424"/>
    </location>
    <ligand>
        <name>Zn(2+)</name>
        <dbReference type="ChEBI" id="CHEBI:29105"/>
        <label>2</label>
    </ligand>
</feature>
<dbReference type="GO" id="GO:0006310">
    <property type="term" value="P:DNA recombination"/>
    <property type="evidence" value="ECO:0007669"/>
    <property type="project" value="InterPro"/>
</dbReference>
<feature type="binding site" evidence="8">
    <location>
        <position position="400"/>
    </location>
    <ligand>
        <name>Zn(2+)</name>
        <dbReference type="ChEBI" id="CHEBI:29105"/>
        <label>2</label>
    </ligand>
</feature>
<comment type="similarity">
    <text evidence="8">Belongs to the helicase family. PriA subfamily.</text>
</comment>
<evidence type="ECO:0000313" key="12">
    <source>
        <dbReference type="Proteomes" id="UP000613840"/>
    </source>
</evidence>
<accession>A0A917W0D5</accession>
<evidence type="ECO:0000256" key="4">
    <source>
        <dbReference type="ARBA" id="ARBA00022741"/>
    </source>
</evidence>
<reference evidence="11" key="1">
    <citation type="journal article" date="2014" name="Int. J. Syst. Evol. Microbiol.">
        <title>Complete genome sequence of Corynebacterium casei LMG S-19264T (=DSM 44701T), isolated from a smear-ripened cheese.</title>
        <authorList>
            <consortium name="US DOE Joint Genome Institute (JGI-PGF)"/>
            <person name="Walter F."/>
            <person name="Albersmeier A."/>
            <person name="Kalinowski J."/>
            <person name="Ruckert C."/>
        </authorList>
    </citation>
    <scope>NUCLEOTIDE SEQUENCE</scope>
    <source>
        <strain evidence="11">CGMCC 4.7306</strain>
    </source>
</reference>
<sequence length="670" mass="71309">MSPTPVEPPENPVARVVVDVSLPHLDRPFDYAVTAAQDLDAVPGARVRVRFAGKLRDGFILERAADTDHAGTLAPLYKVVSAEPVLTPEVDRLVRSVADHYAGSYADVLRLAVPPRHAATEKATRPQRPPVAPQPGDGPFAGYPTGPAFLAALRRGDSPRAAWQLMPAADPVGDWAAGLATAAAATLEAGRGSLLIVPDLRDLDRLRVACRELLGEQGFVALTADLGPAARYRAFLAAVRGDVRVVIGTRAAAFAPVRDLSLVALYDDGDDLLAEQRAPYPHAREVLAIRAADVGAAVLIAGYSRSCEVQRMVNRQWLIPLVAERGQLRRTAPRTRIAADTDQALARDPAARAARLPHDVFETIRVGLAAGPVLVQVPRAGYLTSLVCQDCREPVRCGHCHGPVRAGRADHGADDYGRTVMLSCRWCGRMLPQWQCPTCGFRRWRAPVVGAARTAEELGRAFPSTTVRQSMGGSVLDRVPSTPALVVATPGAEPPADDGYAAAVLLDTGLMLLRADLRASEEGLRRWLNVTALVRPGEQGGTVIAVGDTGSRPLQALVRTDPAGFAARELAERAEARFPPAVKLITVDGRTESLADFTGLLEPPEPTEILGPVELGPNATGDVMINRLTLRSPLTVGNRLTAAVKAVSATRSAKKAEGALRIQVDPVEIG</sequence>
<evidence type="ECO:0000259" key="10">
    <source>
        <dbReference type="Pfam" id="PF17764"/>
    </source>
</evidence>
<evidence type="ECO:0000256" key="9">
    <source>
        <dbReference type="SAM" id="MobiDB-lite"/>
    </source>
</evidence>
<name>A0A917W0D5_9ACTN</name>
<protein>
    <recommendedName>
        <fullName evidence="8">Probable replication restart protein PriA</fullName>
    </recommendedName>
    <alternativeName>
        <fullName evidence="8">Putative ATP-dependent DNA helicase PriA</fullName>
    </alternativeName>
</protein>
<comment type="caution">
    <text evidence="8">As this protein does not have any detectable helicase domains, it probably does not have helicase activity.</text>
</comment>
<evidence type="ECO:0000256" key="7">
    <source>
        <dbReference type="ARBA" id="ARBA00023125"/>
    </source>
</evidence>
<comment type="cofactor">
    <cofactor evidence="8">
        <name>Zn(2+)</name>
        <dbReference type="ChEBI" id="CHEBI:29105"/>
    </cofactor>
    <text evidence="8">Binds 2 zinc ions per subunit.</text>
</comment>
<evidence type="ECO:0000256" key="6">
    <source>
        <dbReference type="ARBA" id="ARBA00022840"/>
    </source>
</evidence>
<dbReference type="InterPro" id="IPR027417">
    <property type="entry name" value="P-loop_NTPase"/>
</dbReference>
<organism evidence="11 12">
    <name type="scientific">Microlunatus endophyticus</name>
    <dbReference type="NCBI Taxonomy" id="1716077"/>
    <lineage>
        <taxon>Bacteria</taxon>
        <taxon>Bacillati</taxon>
        <taxon>Actinomycetota</taxon>
        <taxon>Actinomycetes</taxon>
        <taxon>Propionibacteriales</taxon>
        <taxon>Propionibacteriaceae</taxon>
        <taxon>Microlunatus</taxon>
    </lineage>
</organism>
<evidence type="ECO:0000256" key="5">
    <source>
        <dbReference type="ARBA" id="ARBA00022833"/>
    </source>
</evidence>
<comment type="caution">
    <text evidence="11">The sequence shown here is derived from an EMBL/GenBank/DDBJ whole genome shotgun (WGS) entry which is preliminary data.</text>
</comment>
<dbReference type="GO" id="GO:1990077">
    <property type="term" value="C:primosome complex"/>
    <property type="evidence" value="ECO:0007669"/>
    <property type="project" value="UniProtKB-UniRule"/>
</dbReference>
<dbReference type="PANTHER" id="PTHR30580:SF0">
    <property type="entry name" value="PRIMOSOMAL PROTEIN N"/>
    <property type="match status" value="1"/>
</dbReference>
<feature type="binding site" evidence="8">
    <location>
        <position position="391"/>
    </location>
    <ligand>
        <name>Zn(2+)</name>
        <dbReference type="ChEBI" id="CHEBI:29105"/>
        <label>1</label>
    </ligand>
</feature>
<evidence type="ECO:0000256" key="2">
    <source>
        <dbReference type="ARBA" id="ARBA00022705"/>
    </source>
</evidence>
<dbReference type="SUPFAM" id="SSF52540">
    <property type="entry name" value="P-loop containing nucleoside triphosphate hydrolases"/>
    <property type="match status" value="1"/>
</dbReference>
<reference evidence="11" key="2">
    <citation type="submission" date="2020-09" db="EMBL/GenBank/DDBJ databases">
        <authorList>
            <person name="Sun Q."/>
            <person name="Zhou Y."/>
        </authorList>
    </citation>
    <scope>NUCLEOTIDE SEQUENCE</scope>
    <source>
        <strain evidence="11">CGMCC 4.7306</strain>
    </source>
</reference>
<keyword evidence="5 8" id="KW-0862">Zinc</keyword>
<dbReference type="GO" id="GO:0006302">
    <property type="term" value="P:double-strand break repair"/>
    <property type="evidence" value="ECO:0007669"/>
    <property type="project" value="InterPro"/>
</dbReference>
<dbReference type="GO" id="GO:0006269">
    <property type="term" value="P:DNA replication, synthesis of primer"/>
    <property type="evidence" value="ECO:0007669"/>
    <property type="project" value="UniProtKB-KW"/>
</dbReference>
<gene>
    <name evidence="8 11" type="primary">priA</name>
    <name evidence="11" type="ORF">GCM10011575_09360</name>
</gene>
<dbReference type="HAMAP" id="MF_00983">
    <property type="entry name" value="PriA"/>
    <property type="match status" value="1"/>
</dbReference>
<dbReference type="InterPro" id="IPR042115">
    <property type="entry name" value="PriA_3primeBD_sf"/>
</dbReference>
<dbReference type="AlphaFoldDB" id="A0A917W0D5"/>
<dbReference type="InterPro" id="IPR005259">
    <property type="entry name" value="PriA"/>
</dbReference>
<dbReference type="GO" id="GO:0003677">
    <property type="term" value="F:DNA binding"/>
    <property type="evidence" value="ECO:0007669"/>
    <property type="project" value="UniProtKB-UniRule"/>
</dbReference>
<dbReference type="Gene3D" id="3.40.50.300">
    <property type="entry name" value="P-loop containing nucleotide triphosphate hydrolases"/>
    <property type="match status" value="1"/>
</dbReference>
<feature type="binding site" evidence="8">
    <location>
        <position position="427"/>
    </location>
    <ligand>
        <name>Zn(2+)</name>
        <dbReference type="ChEBI" id="CHEBI:29105"/>
        <label>2</label>
    </ligand>
</feature>
<proteinExistence type="inferred from homology"/>
<feature type="domain" description="Primosomal protein N' 3' DNA-binding" evidence="10">
    <location>
        <begin position="15"/>
        <end position="114"/>
    </location>
</feature>
<feature type="binding site" evidence="8">
    <location>
        <position position="439"/>
    </location>
    <ligand>
        <name>Zn(2+)</name>
        <dbReference type="ChEBI" id="CHEBI:29105"/>
        <label>1</label>
    </ligand>
</feature>
<dbReference type="Pfam" id="PF17764">
    <property type="entry name" value="PriA_3primeBD"/>
    <property type="match status" value="1"/>
</dbReference>
<dbReference type="GO" id="GO:0043138">
    <property type="term" value="F:3'-5' DNA helicase activity"/>
    <property type="evidence" value="ECO:0007669"/>
    <property type="project" value="TreeGrafter"/>
</dbReference>
<evidence type="ECO:0000256" key="1">
    <source>
        <dbReference type="ARBA" id="ARBA00022515"/>
    </source>
</evidence>
<feature type="region of interest" description="Disordered" evidence="9">
    <location>
        <begin position="117"/>
        <end position="139"/>
    </location>
</feature>
<evidence type="ECO:0000256" key="8">
    <source>
        <dbReference type="HAMAP-Rule" id="MF_00983"/>
    </source>
</evidence>
<dbReference type="Gene3D" id="3.40.1440.60">
    <property type="entry name" value="PriA, 3(prime) DNA-binding domain"/>
    <property type="match status" value="1"/>
</dbReference>
<dbReference type="PANTHER" id="PTHR30580">
    <property type="entry name" value="PRIMOSOMAL PROTEIN N"/>
    <property type="match status" value="1"/>
</dbReference>
<comment type="subunit">
    <text evidence="8">Component of the replication restart primosome.</text>
</comment>
<feature type="binding site" evidence="8">
    <location>
        <position position="388"/>
    </location>
    <ligand>
        <name>Zn(2+)</name>
        <dbReference type="ChEBI" id="CHEBI:29105"/>
        <label>1</label>
    </ligand>
</feature>
<keyword evidence="2 8" id="KW-0235">DNA replication</keyword>
<dbReference type="InterPro" id="IPR041222">
    <property type="entry name" value="PriA_3primeBD"/>
</dbReference>
<comment type="function">
    <text evidence="8">Initiates the restart of stalled replication forks, which reloads the replicative helicase on sites other than the origin of replication. Recognizes and binds to abandoned replication forks and remodels them to uncover a helicase loading site. Promotes assembly of the primosome at these replication forks.</text>
</comment>
<dbReference type="GO" id="GO:0005524">
    <property type="term" value="F:ATP binding"/>
    <property type="evidence" value="ECO:0007669"/>
    <property type="project" value="UniProtKB-UniRule"/>
</dbReference>
<dbReference type="GO" id="GO:0008270">
    <property type="term" value="F:zinc ion binding"/>
    <property type="evidence" value="ECO:0007669"/>
    <property type="project" value="UniProtKB-UniRule"/>
</dbReference>
<keyword evidence="4 8" id="KW-0547">Nucleotide-binding</keyword>
<keyword evidence="7 8" id="KW-0238">DNA-binding</keyword>
<keyword evidence="1 8" id="KW-0639">Primosome</keyword>
<dbReference type="Proteomes" id="UP000613840">
    <property type="component" value="Unassembled WGS sequence"/>
</dbReference>